<comment type="caution">
    <text evidence="2">The sequence shown here is derived from an EMBL/GenBank/DDBJ whole genome shotgun (WGS) entry which is preliminary data.</text>
</comment>
<evidence type="ECO:0000313" key="3">
    <source>
        <dbReference type="Proteomes" id="UP001437256"/>
    </source>
</evidence>
<dbReference type="Proteomes" id="UP001437256">
    <property type="component" value="Unassembled WGS sequence"/>
</dbReference>
<accession>A0ABR2ZQA9</accession>
<feature type="chain" id="PRO_5047325460" evidence="1">
    <location>
        <begin position="24"/>
        <end position="58"/>
    </location>
</feature>
<name>A0ABR2ZQA9_9AGAR</name>
<feature type="signal peptide" evidence="1">
    <location>
        <begin position="1"/>
        <end position="23"/>
    </location>
</feature>
<sequence>MVGLRSLIIQIAGIAPTLLVVRANVRKADEEEDDAYPIQPVSVARTASSQEEIVMDIS</sequence>
<protein>
    <submittedName>
        <fullName evidence="2">Uncharacterized protein</fullName>
    </submittedName>
</protein>
<keyword evidence="1" id="KW-0732">Signal</keyword>
<dbReference type="EMBL" id="JBBXMP010000072">
    <property type="protein sequence ID" value="KAL0063861.1"/>
    <property type="molecule type" value="Genomic_DNA"/>
</dbReference>
<evidence type="ECO:0000313" key="2">
    <source>
        <dbReference type="EMBL" id="KAL0063861.1"/>
    </source>
</evidence>
<gene>
    <name evidence="2" type="ORF">AAF712_009214</name>
</gene>
<reference evidence="2 3" key="1">
    <citation type="submission" date="2024-05" db="EMBL/GenBank/DDBJ databases">
        <title>A draft genome resource for the thread blight pathogen Marasmius tenuissimus strain MS-2.</title>
        <authorList>
            <person name="Yulfo-Soto G.E."/>
            <person name="Baruah I.K."/>
            <person name="Amoako-Attah I."/>
            <person name="Bukari Y."/>
            <person name="Meinhardt L.W."/>
            <person name="Bailey B.A."/>
            <person name="Cohen S.P."/>
        </authorList>
    </citation>
    <scope>NUCLEOTIDE SEQUENCE [LARGE SCALE GENOMIC DNA]</scope>
    <source>
        <strain evidence="2 3">MS-2</strain>
    </source>
</reference>
<evidence type="ECO:0000256" key="1">
    <source>
        <dbReference type="SAM" id="SignalP"/>
    </source>
</evidence>
<organism evidence="2 3">
    <name type="scientific">Marasmius tenuissimus</name>
    <dbReference type="NCBI Taxonomy" id="585030"/>
    <lineage>
        <taxon>Eukaryota</taxon>
        <taxon>Fungi</taxon>
        <taxon>Dikarya</taxon>
        <taxon>Basidiomycota</taxon>
        <taxon>Agaricomycotina</taxon>
        <taxon>Agaricomycetes</taxon>
        <taxon>Agaricomycetidae</taxon>
        <taxon>Agaricales</taxon>
        <taxon>Marasmiineae</taxon>
        <taxon>Marasmiaceae</taxon>
        <taxon>Marasmius</taxon>
    </lineage>
</organism>
<keyword evidence="3" id="KW-1185">Reference proteome</keyword>
<proteinExistence type="predicted"/>